<name>A0A9X2MJ20_9FIRM</name>
<evidence type="ECO:0000313" key="2">
    <source>
        <dbReference type="Proteomes" id="UP001142078"/>
    </source>
</evidence>
<accession>A0A9X2MJ20</accession>
<proteinExistence type="predicted"/>
<dbReference type="RefSeq" id="WP_187116691.1">
    <property type="nucleotide sequence ID" value="NZ_CABKTM010000049.1"/>
</dbReference>
<sequence>MATEALELTTVGMYVHELSKATRLEDIVLKDKEKAVFICYNTEDINL</sequence>
<reference evidence="1" key="1">
    <citation type="submission" date="2022-07" db="EMBL/GenBank/DDBJ databases">
        <title>Enhanced cultured diversity of the mouse gut microbiota enables custom-made synthetic communities.</title>
        <authorList>
            <person name="Afrizal A."/>
        </authorList>
    </citation>
    <scope>NUCLEOTIDE SEQUENCE</scope>
    <source>
        <strain evidence="1">DSM 29482</strain>
    </source>
</reference>
<dbReference type="Proteomes" id="UP001142078">
    <property type="component" value="Unassembled WGS sequence"/>
</dbReference>
<gene>
    <name evidence="1" type="ORF">NSA23_07705</name>
</gene>
<protein>
    <submittedName>
        <fullName evidence="1">Uncharacterized protein</fullName>
    </submittedName>
</protein>
<dbReference type="AlphaFoldDB" id="A0A9X2MJ20"/>
<evidence type="ECO:0000313" key="1">
    <source>
        <dbReference type="EMBL" id="MCR2044005.1"/>
    </source>
</evidence>
<keyword evidence="2" id="KW-1185">Reference proteome</keyword>
<organism evidence="1 2">
    <name type="scientific">Anaerosalibacter massiliensis</name>
    <dbReference type="NCBI Taxonomy" id="1347392"/>
    <lineage>
        <taxon>Bacteria</taxon>
        <taxon>Bacillati</taxon>
        <taxon>Bacillota</taxon>
        <taxon>Tissierellia</taxon>
        <taxon>Tissierellales</taxon>
        <taxon>Sporanaerobacteraceae</taxon>
        <taxon>Anaerosalibacter</taxon>
    </lineage>
</organism>
<dbReference type="EMBL" id="JANJZL010000004">
    <property type="protein sequence ID" value="MCR2044005.1"/>
    <property type="molecule type" value="Genomic_DNA"/>
</dbReference>
<comment type="caution">
    <text evidence="1">The sequence shown here is derived from an EMBL/GenBank/DDBJ whole genome shotgun (WGS) entry which is preliminary data.</text>
</comment>